<gene>
    <name evidence="1" type="ORF">BW730_11700</name>
</gene>
<name>A0A1Q2CPL6_9ACTN</name>
<keyword evidence="2" id="KW-1185">Reference proteome</keyword>
<sequence>MDDITLSPQLMEAQLDELVRDMLALQPRREEVTVRDTEGQVAATIDPEGRLARVLVEPRWVDKIETDHLANAILATIAEAQLEASGLSGDAPVITDEQVAAKRQEILRQAENELQAPTPEGELQAKIDNLPNLFDRLDDALQRLEDRATELETPIPLEEAAALGLTEAPMGEQIRSENSMVSLTVNPEGGVVDVSIHRNWLEGKSGIAVTECLDQIISQMTDQPIS</sequence>
<evidence type="ECO:0000313" key="1">
    <source>
        <dbReference type="EMBL" id="AQP48052.1"/>
    </source>
</evidence>
<proteinExistence type="predicted"/>
<organism evidence="1 2">
    <name type="scientific">Tessaracoccus aquimaris</name>
    <dbReference type="NCBI Taxonomy" id="1332264"/>
    <lineage>
        <taxon>Bacteria</taxon>
        <taxon>Bacillati</taxon>
        <taxon>Actinomycetota</taxon>
        <taxon>Actinomycetes</taxon>
        <taxon>Propionibacteriales</taxon>
        <taxon>Propionibacteriaceae</taxon>
        <taxon>Tessaracoccus</taxon>
    </lineage>
</organism>
<dbReference type="AlphaFoldDB" id="A0A1Q2CPL6"/>
<dbReference type="RefSeq" id="WP_077686385.1">
    <property type="nucleotide sequence ID" value="NZ_CP019606.1"/>
</dbReference>
<dbReference type="EMBL" id="CP019606">
    <property type="protein sequence ID" value="AQP48052.1"/>
    <property type="molecule type" value="Genomic_DNA"/>
</dbReference>
<dbReference type="Gene3D" id="3.30.1310.10">
    <property type="entry name" value="Nucleoid-associated protein YbaB-like domain"/>
    <property type="match status" value="1"/>
</dbReference>
<dbReference type="OrthoDB" id="3728986at2"/>
<dbReference type="InterPro" id="IPR036894">
    <property type="entry name" value="YbaB-like_sf"/>
</dbReference>
<evidence type="ECO:0000313" key="2">
    <source>
        <dbReference type="Proteomes" id="UP000188145"/>
    </source>
</evidence>
<dbReference type="Proteomes" id="UP000188145">
    <property type="component" value="Chromosome"/>
</dbReference>
<accession>A0A1Q2CPL6</accession>
<protein>
    <submittedName>
        <fullName evidence="1">Uncharacterized protein</fullName>
    </submittedName>
</protein>
<reference evidence="2" key="1">
    <citation type="submission" date="2017-02" db="EMBL/GenBank/DDBJ databases">
        <title>Tessaracoccus aquaemaris sp. nov., isolated from the intestine of a Korean rockfish, Sebastes schlegelii, in a marine aquaculture pond.</title>
        <authorList>
            <person name="Tak E.J."/>
            <person name="Bae J.-W."/>
        </authorList>
    </citation>
    <scope>NUCLEOTIDE SEQUENCE [LARGE SCALE GENOMIC DNA]</scope>
    <source>
        <strain evidence="2">NSG39</strain>
    </source>
</reference>
<dbReference type="SUPFAM" id="SSF82607">
    <property type="entry name" value="YbaB-like"/>
    <property type="match status" value="1"/>
</dbReference>
<dbReference type="KEGG" id="tes:BW730_11700"/>